<protein>
    <submittedName>
        <fullName evidence="8">Putative fungal specific transcription factor</fullName>
    </submittedName>
</protein>
<dbReference type="Pfam" id="PF04082">
    <property type="entry name" value="Fungal_trans"/>
    <property type="match status" value="1"/>
</dbReference>
<comment type="caution">
    <text evidence="8">The sequence shown here is derived from an EMBL/GenBank/DDBJ whole genome shotgun (WGS) entry which is preliminary data.</text>
</comment>
<evidence type="ECO:0000256" key="6">
    <source>
        <dbReference type="SAM" id="MobiDB-lite"/>
    </source>
</evidence>
<evidence type="ECO:0000256" key="2">
    <source>
        <dbReference type="ARBA" id="ARBA00023015"/>
    </source>
</evidence>
<dbReference type="GO" id="GO:0008270">
    <property type="term" value="F:zinc ion binding"/>
    <property type="evidence" value="ECO:0007669"/>
    <property type="project" value="InterPro"/>
</dbReference>
<evidence type="ECO:0000256" key="5">
    <source>
        <dbReference type="ARBA" id="ARBA00023242"/>
    </source>
</evidence>
<dbReference type="OrthoDB" id="3548654at2759"/>
<evidence type="ECO:0000256" key="1">
    <source>
        <dbReference type="ARBA" id="ARBA00004123"/>
    </source>
</evidence>
<feature type="region of interest" description="Disordered" evidence="6">
    <location>
        <begin position="530"/>
        <end position="566"/>
    </location>
</feature>
<evidence type="ECO:0000259" key="7">
    <source>
        <dbReference type="SMART" id="SM00906"/>
    </source>
</evidence>
<dbReference type="EMBL" id="LCWF01000104">
    <property type="protein sequence ID" value="KKY19924.1"/>
    <property type="molecule type" value="Genomic_DNA"/>
</dbReference>
<evidence type="ECO:0000313" key="8">
    <source>
        <dbReference type="EMBL" id="KKY19924.1"/>
    </source>
</evidence>
<evidence type="ECO:0000256" key="4">
    <source>
        <dbReference type="ARBA" id="ARBA00023163"/>
    </source>
</evidence>
<dbReference type="GO" id="GO:0045944">
    <property type="term" value="P:positive regulation of transcription by RNA polymerase II"/>
    <property type="evidence" value="ECO:0007669"/>
    <property type="project" value="TreeGrafter"/>
</dbReference>
<keyword evidence="4" id="KW-0804">Transcription</keyword>
<evidence type="ECO:0000256" key="3">
    <source>
        <dbReference type="ARBA" id="ARBA00023125"/>
    </source>
</evidence>
<accession>A0A0G2EBR2</accession>
<evidence type="ECO:0000313" key="9">
    <source>
        <dbReference type="Proteomes" id="UP000053317"/>
    </source>
</evidence>
<dbReference type="InterPro" id="IPR007219">
    <property type="entry name" value="XnlR_reg_dom"/>
</dbReference>
<dbReference type="GO" id="GO:0043565">
    <property type="term" value="F:sequence-specific DNA binding"/>
    <property type="evidence" value="ECO:0007669"/>
    <property type="project" value="TreeGrafter"/>
</dbReference>
<feature type="compositionally biased region" description="Low complexity" evidence="6">
    <location>
        <begin position="530"/>
        <end position="542"/>
    </location>
</feature>
<dbReference type="AlphaFoldDB" id="A0A0G2EBR2"/>
<organism evidence="8 9">
    <name type="scientific">Phaeomoniella chlamydospora</name>
    <name type="common">Phaeoacremonium chlamydosporum</name>
    <dbReference type="NCBI Taxonomy" id="158046"/>
    <lineage>
        <taxon>Eukaryota</taxon>
        <taxon>Fungi</taxon>
        <taxon>Dikarya</taxon>
        <taxon>Ascomycota</taxon>
        <taxon>Pezizomycotina</taxon>
        <taxon>Eurotiomycetes</taxon>
        <taxon>Chaetothyriomycetidae</taxon>
        <taxon>Phaeomoniellales</taxon>
        <taxon>Phaeomoniellaceae</taxon>
        <taxon>Phaeomoniella</taxon>
    </lineage>
</organism>
<feature type="compositionally biased region" description="Polar residues" evidence="6">
    <location>
        <begin position="551"/>
        <end position="561"/>
    </location>
</feature>
<dbReference type="PANTHER" id="PTHR47540:SF6">
    <property type="entry name" value="ZN(II)2CYS6 TRANSCRIPTION FACTOR (EUROFUNG)"/>
    <property type="match status" value="1"/>
</dbReference>
<sequence>MTRPHQHQVRVLGATTHTQTRAPYDTPIQPRRPAYNASSGPEFSRNPLVGEDSAYMKDPEGIYRFLAPSSTWSFCRRVLALLMQQSPGSDNPPDPFNYDGTAYRLRWKRISEDEDPDISNLPALDYALYLFNVVKFHLGQFSNIVDEESYLQNLDEFYVDTATKARSSRLWFAQYLLVLAFGKAFVGHASVGPSSSLPGVEYASRAMALLPDMSAVEGDGLFAIEVLCLASLYFQSIDMRIAAFQHIGQALRYCYVEGIHRHLPEGTVGSKLSQRCNTVWWTVYILDREFTALMGGPSTIPDEQITAVYPSQRDASLQAAAMTKQIKLSRLTARILTTVYSPGDDGGAFIENTQFILHALADLSTELNDLLASRFRDSLSQLPQMATRLILSYHHCIILTTRPLVMCVLQKYLSLSDTEKSIKMSLSPPVATLLHVCVDSAMNVIKQLQALREQDLLDSFLPFHLEDIFSSAFLCCIIDAIVPDMIPDQSWSTITHEILDTMISRGNISARLRKSELSQLQQLISPLTPSSISTSTATISSPPQTPGTAPDLTNTSTTADTSDPLHGDTSWDLDAVAGDFGLSTDDILDLADQFDMDSLAMPFSSCN</sequence>
<reference evidence="8 9" key="1">
    <citation type="submission" date="2015-05" db="EMBL/GenBank/DDBJ databases">
        <title>Distinctive expansion of gene families associated with plant cell wall degradation and secondary metabolism in the genomes of grapevine trunk pathogens.</title>
        <authorList>
            <person name="Lawrence D.P."/>
            <person name="Travadon R."/>
            <person name="Rolshausen P.E."/>
            <person name="Baumgartner K."/>
        </authorList>
    </citation>
    <scope>NUCLEOTIDE SEQUENCE [LARGE SCALE GENOMIC DNA]</scope>
    <source>
        <strain evidence="8">UCRPC4</strain>
    </source>
</reference>
<feature type="domain" description="Xylanolytic transcriptional activator regulatory" evidence="7">
    <location>
        <begin position="243"/>
        <end position="316"/>
    </location>
</feature>
<dbReference type="InterPro" id="IPR051711">
    <property type="entry name" value="Stress_Response_Reg"/>
</dbReference>
<comment type="subcellular location">
    <subcellularLocation>
        <location evidence="1">Nucleus</location>
    </subcellularLocation>
</comment>
<keyword evidence="5" id="KW-0539">Nucleus</keyword>
<dbReference type="Proteomes" id="UP000053317">
    <property type="component" value="Unassembled WGS sequence"/>
</dbReference>
<gene>
    <name evidence="8" type="ORF">UCRPC4_g04351</name>
</gene>
<proteinExistence type="predicted"/>
<keyword evidence="3" id="KW-0238">DNA-binding</keyword>
<dbReference type="CDD" id="cd12148">
    <property type="entry name" value="fungal_TF_MHR"/>
    <property type="match status" value="1"/>
</dbReference>
<dbReference type="GO" id="GO:0005634">
    <property type="term" value="C:nucleus"/>
    <property type="evidence" value="ECO:0007669"/>
    <property type="project" value="UniProtKB-SubCell"/>
</dbReference>
<name>A0A0G2EBR2_PHACM</name>
<keyword evidence="9" id="KW-1185">Reference proteome</keyword>
<dbReference type="PANTHER" id="PTHR47540">
    <property type="entry name" value="THIAMINE REPRESSIBLE GENES REGULATORY PROTEIN THI5"/>
    <property type="match status" value="1"/>
</dbReference>
<dbReference type="GO" id="GO:0006351">
    <property type="term" value="P:DNA-templated transcription"/>
    <property type="evidence" value="ECO:0007669"/>
    <property type="project" value="InterPro"/>
</dbReference>
<feature type="region of interest" description="Disordered" evidence="6">
    <location>
        <begin position="1"/>
        <end position="43"/>
    </location>
</feature>
<reference evidence="8 9" key="2">
    <citation type="submission" date="2015-05" db="EMBL/GenBank/DDBJ databases">
        <authorList>
            <person name="Morales-Cruz A."/>
            <person name="Amrine K.C."/>
            <person name="Cantu D."/>
        </authorList>
    </citation>
    <scope>NUCLEOTIDE SEQUENCE [LARGE SCALE GENOMIC DNA]</scope>
    <source>
        <strain evidence="8">UCRPC4</strain>
    </source>
</reference>
<keyword evidence="2" id="KW-0805">Transcription regulation</keyword>
<dbReference type="SMART" id="SM00906">
    <property type="entry name" value="Fungal_trans"/>
    <property type="match status" value="1"/>
</dbReference>